<comment type="caution">
    <text evidence="3">The sequence shown here is derived from an EMBL/GenBank/DDBJ whole genome shotgun (WGS) entry which is preliminary data.</text>
</comment>
<feature type="compositionally biased region" description="Acidic residues" evidence="2">
    <location>
        <begin position="120"/>
        <end position="130"/>
    </location>
</feature>
<feature type="region of interest" description="Disordered" evidence="2">
    <location>
        <begin position="120"/>
        <end position="145"/>
    </location>
</feature>
<evidence type="ECO:0000256" key="2">
    <source>
        <dbReference type="SAM" id="MobiDB-lite"/>
    </source>
</evidence>
<dbReference type="EMBL" id="CALLCH030000012">
    <property type="protein sequence ID" value="CAI4215057.1"/>
    <property type="molecule type" value="Genomic_DNA"/>
</dbReference>
<dbReference type="Proteomes" id="UP000838763">
    <property type="component" value="Unassembled WGS sequence"/>
</dbReference>
<keyword evidence="1" id="KW-0175">Coiled coil</keyword>
<dbReference type="OrthoDB" id="10684727at2759"/>
<feature type="coiled-coil region" evidence="1">
    <location>
        <begin position="935"/>
        <end position="983"/>
    </location>
</feature>
<proteinExistence type="predicted"/>
<feature type="coiled-coil region" evidence="1">
    <location>
        <begin position="570"/>
        <end position="604"/>
    </location>
</feature>
<accession>A0A9P1H1R2</accession>
<keyword evidence="4" id="KW-1185">Reference proteome</keyword>
<evidence type="ECO:0000313" key="3">
    <source>
        <dbReference type="EMBL" id="CAI4215057.1"/>
    </source>
</evidence>
<dbReference type="PANTHER" id="PTHR23159">
    <property type="entry name" value="CENTROSOMAL PROTEIN 2"/>
    <property type="match status" value="1"/>
</dbReference>
<dbReference type="PANTHER" id="PTHR23159:SF60">
    <property type="entry name" value="SPINDLE ASSEMBLY ABNORMAL PROTEIN 4"/>
    <property type="match status" value="1"/>
</dbReference>
<evidence type="ECO:0000313" key="4">
    <source>
        <dbReference type="Proteomes" id="UP000838763"/>
    </source>
</evidence>
<feature type="coiled-coil region" evidence="1">
    <location>
        <begin position="1055"/>
        <end position="1103"/>
    </location>
</feature>
<gene>
    <name evidence="3" type="ORF">PPNO1_LOCUS4776</name>
</gene>
<feature type="coiled-coil region" evidence="1">
    <location>
        <begin position="1143"/>
        <end position="1275"/>
    </location>
</feature>
<sequence>METAIRLLTQTPSSQKNLIAALEAVDVAAEVARELARDDWLFRALVVRENTQNPLATSEGQTQGGYYSAFGSLNTAAGDLPWTTIPTQEQIDEWKELPNPFVIDEDTIVDDEKYENIWEAEEDRSEEQEISEPGSPRPNPHPPTRIFKTEKLLKELQKTSASDSAFILETGRLIDYVLHGDIKAGEITEAWARLMSSEGMVRLRDLADWHDDDFKYAKLEAHRHRLERRCWNLRRKKKIMMEQRKDQFEELERIKAIHGRELSLNDLELMRDEVETLWEHHEGDRMAAQRKIDDFRERYRGIRVRSAAAAEELAELKKELRLAVARRERARDIRRCIIKVVDAKGDVIKSLEDPLRELMAPINDIDSEHDMIEETLREGIQDEAEQDPSGLGPCRTRMAELRADYEGRIAAMELYMMDSGKMDDYDEAVAELLTGKIKDFETNWQHQMSQVQEAHQRTVKKYQQTIAELQLDCGIGSPTRSAPLSDLERNILLDEVKALRSEIRYLKSGSPQPSVLSCESPEPPSLLVHETARGGSTADDDPSRRIAESIGRLKRSFPTSEGSDDSEKKLREVKIALSAATRAKKALEKENHALQTRLEKLDAVESLWDLTIGNNTNDWLEANLKFPTSGEMWEQQARLVKARVLAVQRETETLSATIYSLAEENEILKDLSDPREDKHSDADLEAAMALQEAMVMCLDATQKLLEDATPASKMDEDDKIDIAHVHAYKTAAERGLESVETMVSTLSDTINGICDNLADKGYLEAAAYRGTDEDTRMHDLATKAAARIFYDIRKKVDGASREITLARATVQDHLKVANPHNPLGPGQDHVVEGEDFSHDEPEAMSENIMEDLGTAWDVEYGSLAKMAEKILRVKSGVTKQRQEYQAVLQKFVQSHKELLHRTQVAETARVALRKKCWALEQNFADEKTLLNRTLYQEKRSALEQAKREREDALRDCKAHKDALLTREKECEELREELSKVRRKFGVSDSEGLATARDSQNMTYEMLVQTTAMLTAELEKHQAITEKLRKENAKLGPAATACHSYKKETFEAVAQLSGLESQMSSMRRAVEEAEAELDAAEQRIICLQSEVDTLQTKMSILEARELELQFELDDVKLATEVAHEKQVSERTDGQAKICSLEFQIKKQSQELSQSAKACQELLEKHEKLAELIVIDNGAIQDADLVLKTTLKEKARVERMLVKAEEKGAALQTDYEHAAQESRQLRQELTLVRETHETERIGLVNSVTQLQEQREVIEKQERKLREHEEKLRETLEKAKRPQSQHIRVTKDIWTGVEEAATRQQLETHVQQLQEALSNVLTTKGPMHQLSSQIKARIDNMKSLFQTVRDAYGPEKGMMFDDSREPPLTKADVDNFWVVTAIQQQRLAVLRAIKDCDWANAQTTMSHAIRLLRAAKPETFDGELWGASRWRQNSLYGKMVRLLEEDAKDMLERQTQRNEANDQGVKSCECRYRMLPCALHAETQCRCRYHNVLEYCKRHADMLSPMPRVEAKTKKERLGKFWQLAQARRGETA</sequence>
<feature type="region of interest" description="Disordered" evidence="2">
    <location>
        <begin position="510"/>
        <end position="567"/>
    </location>
</feature>
<protein>
    <submittedName>
        <fullName evidence="3">Uncharacterized protein</fullName>
    </submittedName>
</protein>
<organism evidence="3 4">
    <name type="scientific">Parascedosporium putredinis</name>
    <dbReference type="NCBI Taxonomy" id="1442378"/>
    <lineage>
        <taxon>Eukaryota</taxon>
        <taxon>Fungi</taxon>
        <taxon>Dikarya</taxon>
        <taxon>Ascomycota</taxon>
        <taxon>Pezizomycotina</taxon>
        <taxon>Sordariomycetes</taxon>
        <taxon>Hypocreomycetidae</taxon>
        <taxon>Microascales</taxon>
        <taxon>Microascaceae</taxon>
        <taxon>Parascedosporium</taxon>
    </lineage>
</organism>
<feature type="coiled-coil region" evidence="1">
    <location>
        <begin position="299"/>
        <end position="333"/>
    </location>
</feature>
<reference evidence="3" key="1">
    <citation type="submission" date="2022-11" db="EMBL/GenBank/DDBJ databases">
        <authorList>
            <person name="Scott C."/>
            <person name="Bruce N."/>
        </authorList>
    </citation>
    <scope>NUCLEOTIDE SEQUENCE</scope>
</reference>
<name>A0A9P1H1R2_9PEZI</name>
<evidence type="ECO:0000256" key="1">
    <source>
        <dbReference type="SAM" id="Coils"/>
    </source>
</evidence>